<dbReference type="InterPro" id="IPR036514">
    <property type="entry name" value="SGNH_hydro_sf"/>
</dbReference>
<gene>
    <name evidence="3" type="ORF">GCM10007390_19250</name>
</gene>
<dbReference type="EMBL" id="BMXF01000001">
    <property type="protein sequence ID" value="GHB65311.1"/>
    <property type="molecule type" value="Genomic_DNA"/>
</dbReference>
<keyword evidence="1" id="KW-0378">Hydrolase</keyword>
<dbReference type="Gene3D" id="2.60.40.10">
    <property type="entry name" value="Immunoglobulins"/>
    <property type="match status" value="1"/>
</dbReference>
<accession>A0A8J3D3G0</accession>
<comment type="caution">
    <text evidence="3">The sequence shown here is derived from an EMBL/GenBank/DDBJ whole genome shotgun (WGS) entry which is preliminary data.</text>
</comment>
<keyword evidence="4" id="KW-1185">Reference proteome</keyword>
<sequence>MSWFVRIQLCVGLYFGLQLAVCAQITVTFPTSRAVFQRDNANQATLYIGGTFEDCLDQIEARVVPRVAGQGTATAWTVIQTNPVGGQFYGSILVSGGWYQLDVRGVRNGSEVALSSVDRVGIGEVFLVAGQSNVTGGDGLPNGPSATDDRVSSINFQNINPNNNTIPPYANVQLPCPEFVHLDDFVKTAPFGNYAWCWGIFGDLIAQRLNVPVLIFNSGWSGTSMYNWVESIDPNFTTVGIFGNTYPAGLPFGHLRLALNNYIAQQGYRAVLWHQGENDNFTETSRESYRNGLRSIINASRSLSGKENLAWVVARVSRMTRDGVSRTWQPVIDAQNDVIGINGSDPNLFLPNVFAGPETDPLEGPALRTSDNIHFTGNGLNVLAQAWDNSLTNAFFASSTPYLSTPPLNVTVLCGPGGNQLTFQGPNGWGAYRWLPENDCNQVLNDQQTWTASTGKYRLKVIDNFQNTVLSQRLNVPVSTTTDVSASGTTTVGQGGTITALSSSSNACRFSWNGPNGFTSTQQNFVLNNATSAQAGTYTVSATNAYGCQAQSSLNVQVVNIIESVKSGNWTDSSTWSCGCLPTASTDVRINARHTVDLSTTVQARNVFYQNGNLQFLSGGSLMLAQ</sequence>
<proteinExistence type="predicted"/>
<dbReference type="AlphaFoldDB" id="A0A8J3D3G0"/>
<evidence type="ECO:0000313" key="4">
    <source>
        <dbReference type="Proteomes" id="UP000598271"/>
    </source>
</evidence>
<dbReference type="RefSeq" id="WP_189564086.1">
    <property type="nucleotide sequence ID" value="NZ_BMXF01000001.1"/>
</dbReference>
<protein>
    <recommendedName>
        <fullName evidence="2">Immunoglobulin domain-containing protein</fullName>
    </recommendedName>
</protein>
<dbReference type="InterPro" id="IPR003599">
    <property type="entry name" value="Ig_sub"/>
</dbReference>
<dbReference type="Proteomes" id="UP000598271">
    <property type="component" value="Unassembled WGS sequence"/>
</dbReference>
<dbReference type="Pfam" id="PF03629">
    <property type="entry name" value="SASA"/>
    <property type="match status" value="1"/>
</dbReference>
<evidence type="ECO:0000259" key="2">
    <source>
        <dbReference type="SMART" id="SM00409"/>
    </source>
</evidence>
<dbReference type="SUPFAM" id="SSF52266">
    <property type="entry name" value="SGNH hydrolase"/>
    <property type="match status" value="1"/>
</dbReference>
<feature type="domain" description="Immunoglobulin" evidence="2">
    <location>
        <begin position="485"/>
        <end position="559"/>
    </location>
</feature>
<dbReference type="SMART" id="SM00409">
    <property type="entry name" value="IG"/>
    <property type="match status" value="1"/>
</dbReference>
<dbReference type="Gene3D" id="3.40.50.1110">
    <property type="entry name" value="SGNH hydrolase"/>
    <property type="match status" value="1"/>
</dbReference>
<name>A0A8J3D3G0_9BACT</name>
<organism evidence="3 4">
    <name type="scientific">Persicitalea jodogahamensis</name>
    <dbReference type="NCBI Taxonomy" id="402147"/>
    <lineage>
        <taxon>Bacteria</taxon>
        <taxon>Pseudomonadati</taxon>
        <taxon>Bacteroidota</taxon>
        <taxon>Cytophagia</taxon>
        <taxon>Cytophagales</taxon>
        <taxon>Spirosomataceae</taxon>
        <taxon>Persicitalea</taxon>
    </lineage>
</organism>
<dbReference type="InterPro" id="IPR005181">
    <property type="entry name" value="SASA"/>
</dbReference>
<evidence type="ECO:0000313" key="3">
    <source>
        <dbReference type="EMBL" id="GHB65311.1"/>
    </source>
</evidence>
<reference evidence="3 4" key="1">
    <citation type="journal article" date="2014" name="Int. J. Syst. Evol. Microbiol.">
        <title>Complete genome sequence of Corynebacterium casei LMG S-19264T (=DSM 44701T), isolated from a smear-ripened cheese.</title>
        <authorList>
            <consortium name="US DOE Joint Genome Institute (JGI-PGF)"/>
            <person name="Walter F."/>
            <person name="Albersmeier A."/>
            <person name="Kalinowski J."/>
            <person name="Ruckert C."/>
        </authorList>
    </citation>
    <scope>NUCLEOTIDE SEQUENCE [LARGE SCALE GENOMIC DNA]</scope>
    <source>
        <strain evidence="3 4">KCTC 12866</strain>
    </source>
</reference>
<dbReference type="InterPro" id="IPR013783">
    <property type="entry name" value="Ig-like_fold"/>
</dbReference>
<dbReference type="GO" id="GO:0016788">
    <property type="term" value="F:hydrolase activity, acting on ester bonds"/>
    <property type="evidence" value="ECO:0007669"/>
    <property type="project" value="UniProtKB-ARBA"/>
</dbReference>
<evidence type="ECO:0000256" key="1">
    <source>
        <dbReference type="ARBA" id="ARBA00022801"/>
    </source>
</evidence>